<evidence type="ECO:0000313" key="13">
    <source>
        <dbReference type="Proteomes" id="UP000729733"/>
    </source>
</evidence>
<evidence type="ECO:0000256" key="6">
    <source>
        <dbReference type="ARBA" id="ARBA00022840"/>
    </source>
</evidence>
<evidence type="ECO:0000259" key="10">
    <source>
        <dbReference type="PROSITE" id="PS51192"/>
    </source>
</evidence>
<dbReference type="HAMAP" id="MF_00969">
    <property type="entry name" value="TRCF"/>
    <property type="match status" value="1"/>
</dbReference>
<evidence type="ECO:0000256" key="4">
    <source>
        <dbReference type="ARBA" id="ARBA00022801"/>
    </source>
</evidence>
<dbReference type="Gene3D" id="3.90.1150.50">
    <property type="entry name" value="Transcription-repair-coupling factor, D7 domain"/>
    <property type="match status" value="1"/>
</dbReference>
<dbReference type="Pfam" id="PF02559">
    <property type="entry name" value="CarD_TRCF_RID"/>
    <property type="match status" value="1"/>
</dbReference>
<dbReference type="InterPro" id="IPR003711">
    <property type="entry name" value="CarD-like/TRCF_RID"/>
</dbReference>
<dbReference type="Proteomes" id="UP000729733">
    <property type="component" value="Unassembled WGS sequence"/>
</dbReference>
<dbReference type="PROSITE" id="PS51192">
    <property type="entry name" value="HELICASE_ATP_BIND_1"/>
    <property type="match status" value="1"/>
</dbReference>
<dbReference type="SMART" id="SM01058">
    <property type="entry name" value="CarD_TRCF"/>
    <property type="match status" value="1"/>
</dbReference>
<keyword evidence="3 9" id="KW-0227">DNA damage</keyword>
<evidence type="ECO:0000256" key="2">
    <source>
        <dbReference type="ARBA" id="ARBA00022741"/>
    </source>
</evidence>
<dbReference type="GO" id="GO:0005524">
    <property type="term" value="F:ATP binding"/>
    <property type="evidence" value="ECO:0007669"/>
    <property type="project" value="UniProtKB-UniRule"/>
</dbReference>
<keyword evidence="1 9" id="KW-0963">Cytoplasm</keyword>
<dbReference type="InterPro" id="IPR011545">
    <property type="entry name" value="DEAD/DEAH_box_helicase_dom"/>
</dbReference>
<dbReference type="InterPro" id="IPR001650">
    <property type="entry name" value="Helicase_C-like"/>
</dbReference>
<evidence type="ECO:0000256" key="9">
    <source>
        <dbReference type="HAMAP-Rule" id="MF_00969"/>
    </source>
</evidence>
<dbReference type="Gene3D" id="2.40.10.170">
    <property type="match status" value="1"/>
</dbReference>
<comment type="similarity">
    <text evidence="9">In the C-terminal section; belongs to the helicase family. RecG subfamily.</text>
</comment>
<dbReference type="EMBL" id="JADWDC010000049">
    <property type="protein sequence ID" value="MCC0178622.1"/>
    <property type="molecule type" value="Genomic_DNA"/>
</dbReference>
<dbReference type="SUPFAM" id="SSF141259">
    <property type="entry name" value="CarD-like"/>
    <property type="match status" value="1"/>
</dbReference>
<dbReference type="SMART" id="SM00982">
    <property type="entry name" value="TRCF"/>
    <property type="match status" value="1"/>
</dbReference>
<keyword evidence="13" id="KW-1185">Reference proteome</keyword>
<dbReference type="Pfam" id="PF00271">
    <property type="entry name" value="Helicase_C"/>
    <property type="match status" value="1"/>
</dbReference>
<accession>A0A964BV09</accession>
<sequence length="1170" mass="132022">MAFASVVRAIEKSPLTKELLKKLHNGQSLLLSGISRLPKGIISSSLAKADNNDLLVICSTLEEAGRWAAQLEAMGWQTVNFYPTSEASPYSHFDPESEITWGQLSVISYQLSNKKDVQKPKAIVATERSLQPHLPPPEVFQSYCLTLEKGMELTSIQLDKSLARLGYERVSLVEIEGQWSKRGDIIDIFPVSAELPVRLEWFGDELEQLKEFDPSNQRSLDKLEKLLLTPSAFSSIIANTILENSKSIEGYLSDEELEILLEGNPPEGMRRFLGVAFDKPASIIDYLSDNTLIAIDELEQCQVHSDRGLDLSESQWFEYDNKLPKIHDEFQSCLQAIEKFDCIYLSEIAEEKARIDVINTNNLSVYNLQSRPIPTTPHQFAKIAGILRGKREVYSGMILNQYQTWLVSAQPTRTASLLQEHDCPVQFIPNNNDFRAIEKSHIQQTAVALKYSGLAELEGFILPTYRIIVVTDKEFFGQQTLATSGYIRKRRRAASKKVDLNKLRPGDYVVHKHHGLGKFLNLETLIHREYLVVKYADGTLRVPADSLDMLTRFRQTGKRPPELNKMAAASWSKTKTKVKKNIKKLAVDLLKIYAQRSKLEGYAYPPDNPWQQELEDSFPYQPTPDQLKATQDIKIDLESDRPMDRLVCGDVGFGKTEVAIRAIFKVITTANKQVAFLAPTTILTQQHYHTLKERFAPYPINVGLLNRFRTPSERKEIMQKLVTGELDVVVGTQQLLNKDVKFKDLGMLVVDEEQRFGVNQKEKIKAFKSQVDVLTLSATPIPRTLYMSLSGIREMSLITTPPPSRRPIKTHLSPYNPEVIRNAIRNELDRGGQVFYVVPRVAGIEEISAQIREMIPNIKIAIAHGQMPESELESTMLTFSNGEADLLVCTTIIESGLDIPRVNTIVVEDSQKFGLSQLYQLRGRVGRAGTQAHAWLLYPSKHTLSETARKRLRALQEFSQLGSGYQLATRDMEIRGVGSLLGAEQSGQITNVGFDLYMEMLQEAIHEIQGQEIPKVEDTQVDLKLTSFIPEKYIADPEQKMDAYRAVATATSKKELVQIAAEWQDRYGAIPSATQQLIQVMELKQIAKAIGFSRVKPEGKQNIVLETPMGEPAWNLLAENLPQHVRSRFVYASKKVVVRGLGVLKPQRQLNDLIDWLGAIYKALPELELV</sequence>
<dbReference type="GO" id="GO:0003678">
    <property type="term" value="F:DNA helicase activity"/>
    <property type="evidence" value="ECO:0007669"/>
    <property type="project" value="TreeGrafter"/>
</dbReference>
<dbReference type="InterPro" id="IPR041471">
    <property type="entry name" value="UvrB_inter"/>
</dbReference>
<dbReference type="EC" id="3.6.4.-" evidence="9"/>
<evidence type="ECO:0000313" key="12">
    <source>
        <dbReference type="EMBL" id="MCC0178622.1"/>
    </source>
</evidence>
<proteinExistence type="inferred from homology"/>
<dbReference type="InterPro" id="IPR037235">
    <property type="entry name" value="TRCF-like_C_D7"/>
</dbReference>
<dbReference type="AlphaFoldDB" id="A0A964BV09"/>
<comment type="function">
    <text evidence="9">Couples transcription and DNA repair by recognizing RNA polymerase (RNAP) stalled at DNA lesions. Mediates ATP-dependent release of RNAP and its truncated transcript from the DNA, and recruitment of nucleotide excision repair machinery to the damaged site.</text>
</comment>
<keyword evidence="8 9" id="KW-0234">DNA repair</keyword>
<name>A0A964BV09_9CYAN</name>
<dbReference type="PROSITE" id="PS51194">
    <property type="entry name" value="HELICASE_CTER"/>
    <property type="match status" value="1"/>
</dbReference>
<dbReference type="Gene3D" id="3.40.50.300">
    <property type="entry name" value="P-loop containing nucleotide triphosphate hydrolases"/>
    <property type="match status" value="2"/>
</dbReference>
<gene>
    <name evidence="9 12" type="primary">mfd</name>
    <name evidence="12" type="ORF">I4641_16740</name>
</gene>
<keyword evidence="7 9" id="KW-0238">DNA-binding</keyword>
<evidence type="ECO:0000256" key="8">
    <source>
        <dbReference type="ARBA" id="ARBA00023204"/>
    </source>
</evidence>
<evidence type="ECO:0000256" key="3">
    <source>
        <dbReference type="ARBA" id="ARBA00022763"/>
    </source>
</evidence>
<dbReference type="GO" id="GO:0005737">
    <property type="term" value="C:cytoplasm"/>
    <property type="evidence" value="ECO:0007669"/>
    <property type="project" value="UniProtKB-SubCell"/>
</dbReference>
<dbReference type="SMART" id="SM00490">
    <property type="entry name" value="HELICc"/>
    <property type="match status" value="1"/>
</dbReference>
<dbReference type="PANTHER" id="PTHR47964">
    <property type="entry name" value="ATP-DEPENDENT DNA HELICASE HOMOLOG RECG, CHLOROPLASTIC"/>
    <property type="match status" value="1"/>
</dbReference>
<dbReference type="SMART" id="SM00487">
    <property type="entry name" value="DEXDc"/>
    <property type="match status" value="1"/>
</dbReference>
<dbReference type="InterPro" id="IPR036101">
    <property type="entry name" value="CarD-like/TRCF_RID_sf"/>
</dbReference>
<evidence type="ECO:0000256" key="7">
    <source>
        <dbReference type="ARBA" id="ARBA00023125"/>
    </source>
</evidence>
<dbReference type="InterPro" id="IPR047112">
    <property type="entry name" value="RecG/Mfd"/>
</dbReference>
<dbReference type="Pfam" id="PF00270">
    <property type="entry name" value="DEAD"/>
    <property type="match status" value="1"/>
</dbReference>
<feature type="domain" description="Helicase C-terminal" evidence="11">
    <location>
        <begin position="819"/>
        <end position="975"/>
    </location>
</feature>
<dbReference type="InterPro" id="IPR027417">
    <property type="entry name" value="P-loop_NTPase"/>
</dbReference>
<dbReference type="SUPFAM" id="SSF52540">
    <property type="entry name" value="P-loop containing nucleoside triphosphate hydrolases"/>
    <property type="match status" value="3"/>
</dbReference>
<dbReference type="GO" id="GO:0006355">
    <property type="term" value="P:regulation of DNA-templated transcription"/>
    <property type="evidence" value="ECO:0007669"/>
    <property type="project" value="UniProtKB-UniRule"/>
</dbReference>
<evidence type="ECO:0000256" key="1">
    <source>
        <dbReference type="ARBA" id="ARBA00022490"/>
    </source>
</evidence>
<comment type="similarity">
    <text evidence="9">In the N-terminal section; belongs to the UvrB family.</text>
</comment>
<dbReference type="InterPro" id="IPR004576">
    <property type="entry name" value="Mfd"/>
</dbReference>
<dbReference type="InterPro" id="IPR014001">
    <property type="entry name" value="Helicase_ATP-bd"/>
</dbReference>
<dbReference type="Gene3D" id="3.40.50.11180">
    <property type="match status" value="1"/>
</dbReference>
<keyword evidence="6 9" id="KW-0067">ATP-binding</keyword>
<dbReference type="NCBIfam" id="TIGR00580">
    <property type="entry name" value="mfd"/>
    <property type="match status" value="1"/>
</dbReference>
<organism evidence="12 13">
    <name type="scientific">Waterburya agarophytonicola KI4</name>
    <dbReference type="NCBI Taxonomy" id="2874699"/>
    <lineage>
        <taxon>Bacteria</taxon>
        <taxon>Bacillati</taxon>
        <taxon>Cyanobacteriota</taxon>
        <taxon>Cyanophyceae</taxon>
        <taxon>Pleurocapsales</taxon>
        <taxon>Hyellaceae</taxon>
        <taxon>Waterburya</taxon>
        <taxon>Waterburya agarophytonicola</taxon>
    </lineage>
</organism>
<keyword evidence="5" id="KW-0347">Helicase</keyword>
<evidence type="ECO:0000256" key="5">
    <source>
        <dbReference type="ARBA" id="ARBA00022806"/>
    </source>
</evidence>
<dbReference type="Pfam" id="PF03461">
    <property type="entry name" value="TRCF"/>
    <property type="match status" value="1"/>
</dbReference>
<dbReference type="PANTHER" id="PTHR47964:SF1">
    <property type="entry name" value="ATP-DEPENDENT DNA HELICASE HOMOLOG RECG, CHLOROPLASTIC"/>
    <property type="match status" value="1"/>
</dbReference>
<comment type="caution">
    <text evidence="12">The sequence shown here is derived from an EMBL/GenBank/DDBJ whole genome shotgun (WGS) entry which is preliminary data.</text>
</comment>
<dbReference type="RefSeq" id="WP_229641723.1">
    <property type="nucleotide sequence ID" value="NZ_JADWDC010000049.1"/>
</dbReference>
<dbReference type="Pfam" id="PF17757">
    <property type="entry name" value="UvrB_inter"/>
    <property type="match status" value="1"/>
</dbReference>
<dbReference type="GO" id="GO:0016787">
    <property type="term" value="F:hydrolase activity"/>
    <property type="evidence" value="ECO:0007669"/>
    <property type="project" value="UniProtKB-KW"/>
</dbReference>
<keyword evidence="4 9" id="KW-0378">Hydrolase</keyword>
<dbReference type="SUPFAM" id="SSF143517">
    <property type="entry name" value="TRCF domain-like"/>
    <property type="match status" value="1"/>
</dbReference>
<keyword evidence="2 9" id="KW-0547">Nucleotide-binding</keyword>
<feature type="domain" description="Helicase ATP-binding" evidence="10">
    <location>
        <begin position="636"/>
        <end position="798"/>
    </location>
</feature>
<reference evidence="12" key="1">
    <citation type="journal article" date="2021" name="Antonie Van Leeuwenhoek">
        <title>Draft genome and description of Waterburya agarophytonicola gen. nov. sp. nov. (Pleurocapsales, Cyanobacteria): a seaweed symbiont.</title>
        <authorList>
            <person name="Bonthond G."/>
            <person name="Shalygin S."/>
            <person name="Bayer T."/>
            <person name="Weinberger F."/>
        </authorList>
    </citation>
    <scope>NUCLEOTIDE SEQUENCE</scope>
    <source>
        <strain evidence="12">KI4</strain>
    </source>
</reference>
<evidence type="ECO:0000259" key="11">
    <source>
        <dbReference type="PROSITE" id="PS51194"/>
    </source>
</evidence>
<protein>
    <recommendedName>
        <fullName evidence="9">Transcription-repair-coupling factor</fullName>
        <shortName evidence="9">TRCF</shortName>
        <ecNumber evidence="9">3.6.4.-</ecNumber>
    </recommendedName>
</protein>
<dbReference type="CDD" id="cd17991">
    <property type="entry name" value="DEXHc_TRCF"/>
    <property type="match status" value="1"/>
</dbReference>
<dbReference type="CDD" id="cd18810">
    <property type="entry name" value="SF2_C_TRCF"/>
    <property type="match status" value="1"/>
</dbReference>
<dbReference type="Gene3D" id="3.30.2060.10">
    <property type="entry name" value="Penicillin-binding protein 1b domain"/>
    <property type="match status" value="1"/>
</dbReference>
<dbReference type="GO" id="GO:0000716">
    <property type="term" value="P:transcription-coupled nucleotide-excision repair, DNA damage recognition"/>
    <property type="evidence" value="ECO:0007669"/>
    <property type="project" value="UniProtKB-UniRule"/>
</dbReference>
<comment type="subcellular location">
    <subcellularLocation>
        <location evidence="9">Cytoplasm</location>
    </subcellularLocation>
</comment>
<dbReference type="InterPro" id="IPR005118">
    <property type="entry name" value="TRCF_C"/>
</dbReference>
<dbReference type="GO" id="GO:0003684">
    <property type="term" value="F:damaged DNA binding"/>
    <property type="evidence" value="ECO:0007669"/>
    <property type="project" value="InterPro"/>
</dbReference>